<keyword evidence="14" id="KW-1185">Reference proteome</keyword>
<evidence type="ECO:0000256" key="9">
    <source>
        <dbReference type="ARBA" id="ARBA00022989"/>
    </source>
</evidence>
<evidence type="ECO:0000256" key="2">
    <source>
        <dbReference type="ARBA" id="ARBA00004429"/>
    </source>
</evidence>
<keyword evidence="10 12" id="KW-0472">Membrane</keyword>
<evidence type="ECO:0000256" key="12">
    <source>
        <dbReference type="SAM" id="Phobius"/>
    </source>
</evidence>
<comment type="function">
    <text evidence="1">Part of the ABC transporter complex LptBFG involved in the translocation of lipopolysaccharide (LPS) from the inner membrane to the outer membrane.</text>
</comment>
<evidence type="ECO:0000313" key="14">
    <source>
        <dbReference type="Proteomes" id="UP001162780"/>
    </source>
</evidence>
<comment type="subcellular location">
    <subcellularLocation>
        <location evidence="2">Cell inner membrane</location>
        <topology evidence="2">Multi-pass membrane protein</topology>
    </subcellularLocation>
</comment>
<dbReference type="NCBIfam" id="TIGR04407">
    <property type="entry name" value="LptF_YjgP"/>
    <property type="match status" value="1"/>
</dbReference>
<evidence type="ECO:0000256" key="1">
    <source>
        <dbReference type="ARBA" id="ARBA00002265"/>
    </source>
</evidence>
<feature type="transmembrane region" description="Helical" evidence="12">
    <location>
        <begin position="307"/>
        <end position="325"/>
    </location>
</feature>
<feature type="transmembrane region" description="Helical" evidence="12">
    <location>
        <begin position="69"/>
        <end position="93"/>
    </location>
</feature>
<comment type="similarity">
    <text evidence="3">Belongs to the LptF/LptG family.</text>
</comment>
<reference evidence="13" key="1">
    <citation type="submission" date="2022-11" db="EMBL/GenBank/DDBJ databases">
        <title>Methylomonas rapida sp. nov., Carotenoid-Producing Obligate Methanotrophs with High Growth Characteristics and Biotechnological Potential.</title>
        <authorList>
            <person name="Tikhonova E.N."/>
            <person name="Suleimanov R.Z."/>
            <person name="Miroshnikov K."/>
            <person name="Oshkin I.Y."/>
            <person name="Belova S.E."/>
            <person name="Danilova O.V."/>
            <person name="Ashikhmin A."/>
            <person name="Konopkin A."/>
            <person name="But S.Y."/>
            <person name="Khmelenina V.N."/>
            <person name="Kuznetsov N."/>
            <person name="Pimenov N.V."/>
            <person name="Dedysh S.N."/>
        </authorList>
    </citation>
    <scope>NUCLEOTIDE SEQUENCE</scope>
    <source>
        <strain evidence="13">MP1</strain>
    </source>
</reference>
<evidence type="ECO:0000256" key="11">
    <source>
        <dbReference type="ARBA" id="ARBA00026081"/>
    </source>
</evidence>
<gene>
    <name evidence="13" type="primary">lptF</name>
    <name evidence="13" type="ORF">NM686_000900</name>
</gene>
<proteinExistence type="inferred from homology"/>
<organism evidence="13 14">
    <name type="scientific">Methylomonas rapida</name>
    <dbReference type="NCBI Taxonomy" id="2963939"/>
    <lineage>
        <taxon>Bacteria</taxon>
        <taxon>Pseudomonadati</taxon>
        <taxon>Pseudomonadota</taxon>
        <taxon>Gammaproteobacteria</taxon>
        <taxon>Methylococcales</taxon>
        <taxon>Methylococcaceae</taxon>
        <taxon>Methylomonas</taxon>
    </lineage>
</organism>
<dbReference type="InterPro" id="IPR005495">
    <property type="entry name" value="LptG/LptF_permease"/>
</dbReference>
<dbReference type="Proteomes" id="UP001162780">
    <property type="component" value="Chromosome"/>
</dbReference>
<evidence type="ECO:0000256" key="7">
    <source>
        <dbReference type="ARBA" id="ARBA00022519"/>
    </source>
</evidence>
<accession>A0ABY7GKR6</accession>
<comment type="subunit">
    <text evidence="11">Component of the lipopolysaccharide transport and assembly complex. The LptBFG transporter is composed of two ATP-binding proteins (LptB) and two transmembrane proteins (LptF and LptG).</text>
</comment>
<keyword evidence="9 12" id="KW-1133">Transmembrane helix</keyword>
<protein>
    <recommendedName>
        <fullName evidence="4">Lipopolysaccharide export system permease protein LptF</fullName>
    </recommendedName>
</protein>
<evidence type="ECO:0000256" key="6">
    <source>
        <dbReference type="ARBA" id="ARBA00022475"/>
    </source>
</evidence>
<feature type="transmembrane region" description="Helical" evidence="12">
    <location>
        <begin position="28"/>
        <end position="49"/>
    </location>
</feature>
<evidence type="ECO:0000256" key="8">
    <source>
        <dbReference type="ARBA" id="ARBA00022692"/>
    </source>
</evidence>
<evidence type="ECO:0000256" key="4">
    <source>
        <dbReference type="ARBA" id="ARBA00014213"/>
    </source>
</evidence>
<dbReference type="PANTHER" id="PTHR33529">
    <property type="entry name" value="SLR0882 PROTEIN-RELATED"/>
    <property type="match status" value="1"/>
</dbReference>
<evidence type="ECO:0000256" key="3">
    <source>
        <dbReference type="ARBA" id="ARBA00007725"/>
    </source>
</evidence>
<dbReference type="InterPro" id="IPR030922">
    <property type="entry name" value="LptF"/>
</dbReference>
<evidence type="ECO:0000256" key="10">
    <source>
        <dbReference type="ARBA" id="ARBA00023136"/>
    </source>
</evidence>
<keyword evidence="7" id="KW-0997">Cell inner membrane</keyword>
<keyword evidence="5" id="KW-0813">Transport</keyword>
<keyword evidence="8 12" id="KW-0812">Transmembrane</keyword>
<dbReference type="EMBL" id="CP113517">
    <property type="protein sequence ID" value="WAR45097.1"/>
    <property type="molecule type" value="Genomic_DNA"/>
</dbReference>
<feature type="transmembrane region" description="Helical" evidence="12">
    <location>
        <begin position="345"/>
        <end position="363"/>
    </location>
</feature>
<dbReference type="PANTHER" id="PTHR33529:SF7">
    <property type="entry name" value="LIPOPOLYSACCHARIDE EXPORT SYSTEM PERMEASE PROTEIN LPTF"/>
    <property type="match status" value="1"/>
</dbReference>
<sequence length="378" mass="41573">MNTDRAIPGAGRPIRLLTVLDKMIIKDLFKTVVSVLTVLVVIIVSRKFIKVLAQAIEGNIAGDTVMALLGLRIVIATTTFLPAALFMAILMVLGRMHREQEMAAISSAGGGVFTIYRAVFWLVLPLSACAAGLSMYATPWAEAQTQKLMHQDKENADIRGISAGRFSEYSGGELIFYTENVDVSGKMQHVFVQNKQGEKLGVVNARNGRLEYLPGGLYLILEHGERVQGIPGQKDYTLEAFQEYAVLVEKKTIAFVPPTEGLPTKQIWGSADTREIALLQDRLNAPMGTLLLAFLAVPLAKSAPRGGVYGSMLIAFGIYFAYANLQRVNHSWVISGKVPTWLGYFWVEALLLTVGLIMLARLYSWKWIVLKLTGKVNP</sequence>
<name>A0ABY7GKR6_9GAMM</name>
<dbReference type="Pfam" id="PF03739">
    <property type="entry name" value="LptF_LptG"/>
    <property type="match status" value="1"/>
</dbReference>
<evidence type="ECO:0000256" key="5">
    <source>
        <dbReference type="ARBA" id="ARBA00022448"/>
    </source>
</evidence>
<evidence type="ECO:0000313" key="13">
    <source>
        <dbReference type="EMBL" id="WAR45097.1"/>
    </source>
</evidence>
<keyword evidence="6" id="KW-1003">Cell membrane</keyword>
<feature type="transmembrane region" description="Helical" evidence="12">
    <location>
        <begin position="114"/>
        <end position="137"/>
    </location>
</feature>